<name>A0A8H6HEJ5_9AGAR</name>
<evidence type="ECO:0000313" key="2">
    <source>
        <dbReference type="Proteomes" id="UP000521943"/>
    </source>
</evidence>
<reference evidence="1 2" key="1">
    <citation type="submission" date="2020-07" db="EMBL/GenBank/DDBJ databases">
        <title>Comparative genomics of pyrophilous fungi reveals a link between fire events and developmental genes.</title>
        <authorList>
            <consortium name="DOE Joint Genome Institute"/>
            <person name="Steindorff A.S."/>
            <person name="Carver A."/>
            <person name="Calhoun S."/>
            <person name="Stillman K."/>
            <person name="Liu H."/>
            <person name="Lipzen A."/>
            <person name="Pangilinan J."/>
            <person name="Labutti K."/>
            <person name="Bruns T.D."/>
            <person name="Grigoriev I.V."/>
        </authorList>
    </citation>
    <scope>NUCLEOTIDE SEQUENCE [LARGE SCALE GENOMIC DNA]</scope>
    <source>
        <strain evidence="1 2">CBS 144469</strain>
    </source>
</reference>
<protein>
    <submittedName>
        <fullName evidence="1">Uncharacterized protein</fullName>
    </submittedName>
</protein>
<keyword evidence="2" id="KW-1185">Reference proteome</keyword>
<accession>A0A8H6HEJ5</accession>
<proteinExistence type="predicted"/>
<organism evidence="1 2">
    <name type="scientific">Ephemerocybe angulata</name>
    <dbReference type="NCBI Taxonomy" id="980116"/>
    <lineage>
        <taxon>Eukaryota</taxon>
        <taxon>Fungi</taxon>
        <taxon>Dikarya</taxon>
        <taxon>Basidiomycota</taxon>
        <taxon>Agaricomycotina</taxon>
        <taxon>Agaricomycetes</taxon>
        <taxon>Agaricomycetidae</taxon>
        <taxon>Agaricales</taxon>
        <taxon>Agaricineae</taxon>
        <taxon>Psathyrellaceae</taxon>
        <taxon>Ephemerocybe</taxon>
    </lineage>
</organism>
<dbReference type="Proteomes" id="UP000521943">
    <property type="component" value="Unassembled WGS sequence"/>
</dbReference>
<comment type="caution">
    <text evidence="1">The sequence shown here is derived from an EMBL/GenBank/DDBJ whole genome shotgun (WGS) entry which is preliminary data.</text>
</comment>
<evidence type="ECO:0000313" key="1">
    <source>
        <dbReference type="EMBL" id="KAF6744687.1"/>
    </source>
</evidence>
<gene>
    <name evidence="1" type="ORF">DFP72DRAFT_927702</name>
</gene>
<feature type="non-terminal residue" evidence="1">
    <location>
        <position position="1"/>
    </location>
</feature>
<sequence length="76" mass="8135">MSVSVLAFELSMTAPVLVSLGSAVYKVRSHSILPPKARFWRAVVALQHVDDRFGVGGHFGRSLSIGITPGGARMKL</sequence>
<dbReference type="EMBL" id="JACGCI010000115">
    <property type="protein sequence ID" value="KAF6744687.1"/>
    <property type="molecule type" value="Genomic_DNA"/>
</dbReference>
<dbReference type="AlphaFoldDB" id="A0A8H6HEJ5"/>